<accession>A0A061RZ27</accession>
<gene>
    <name evidence="2" type="ORF">TSPGSL018_21974</name>
</gene>
<dbReference type="AlphaFoldDB" id="A0A061RZ27"/>
<dbReference type="EMBL" id="GBEZ01009795">
    <property type="protein sequence ID" value="JAC75821.1"/>
    <property type="molecule type" value="Transcribed_RNA"/>
</dbReference>
<feature type="region of interest" description="Disordered" evidence="1">
    <location>
        <begin position="1"/>
        <end position="47"/>
    </location>
</feature>
<evidence type="ECO:0000256" key="1">
    <source>
        <dbReference type="SAM" id="MobiDB-lite"/>
    </source>
</evidence>
<proteinExistence type="predicted"/>
<organism evidence="2">
    <name type="scientific">Tetraselmis sp. GSL018</name>
    <dbReference type="NCBI Taxonomy" id="582737"/>
    <lineage>
        <taxon>Eukaryota</taxon>
        <taxon>Viridiplantae</taxon>
        <taxon>Chlorophyta</taxon>
        <taxon>core chlorophytes</taxon>
        <taxon>Chlorodendrophyceae</taxon>
        <taxon>Chlorodendrales</taxon>
        <taxon>Chlorodendraceae</taxon>
        <taxon>Tetraselmis</taxon>
    </lineage>
</organism>
<evidence type="ECO:0000313" key="2">
    <source>
        <dbReference type="EMBL" id="JAC75821.1"/>
    </source>
</evidence>
<sequence length="47" mass="4555">RDARGDRGGEQLAVLSGGSDPGAGGKHGQDKGAVLAPDQEARPGEGG</sequence>
<name>A0A061RZ27_9CHLO</name>
<feature type="non-terminal residue" evidence="2">
    <location>
        <position position="1"/>
    </location>
</feature>
<reference evidence="2" key="1">
    <citation type="submission" date="2014-05" db="EMBL/GenBank/DDBJ databases">
        <title>The transcriptome of the halophilic microalga Tetraselmis sp. GSL018 isolated from the Great Salt Lake, Utah.</title>
        <authorList>
            <person name="Jinkerson R.E."/>
            <person name="D'Adamo S."/>
            <person name="Posewitz M.C."/>
        </authorList>
    </citation>
    <scope>NUCLEOTIDE SEQUENCE</scope>
    <source>
        <strain evidence="2">GSL018</strain>
    </source>
</reference>
<protein>
    <submittedName>
        <fullName evidence="2">Uncharacterized protein</fullName>
    </submittedName>
</protein>